<evidence type="ECO:0000256" key="2">
    <source>
        <dbReference type="SAM" id="SignalP"/>
    </source>
</evidence>
<organism evidence="3 4">
    <name type="scientific">Phanerochaete sordida</name>
    <dbReference type="NCBI Taxonomy" id="48140"/>
    <lineage>
        <taxon>Eukaryota</taxon>
        <taxon>Fungi</taxon>
        <taxon>Dikarya</taxon>
        <taxon>Basidiomycota</taxon>
        <taxon>Agaricomycotina</taxon>
        <taxon>Agaricomycetes</taxon>
        <taxon>Polyporales</taxon>
        <taxon>Phanerochaetaceae</taxon>
        <taxon>Phanerochaete</taxon>
    </lineage>
</organism>
<proteinExistence type="predicted"/>
<protein>
    <recommendedName>
        <fullName evidence="5">Secreted protein</fullName>
    </recommendedName>
</protein>
<accession>A0A9P3FXW1</accession>
<feature type="chain" id="PRO_5040255893" description="Secreted protein" evidence="2">
    <location>
        <begin position="26"/>
        <end position="127"/>
    </location>
</feature>
<comment type="caution">
    <text evidence="3">The sequence shown here is derived from an EMBL/GenBank/DDBJ whole genome shotgun (WGS) entry which is preliminary data.</text>
</comment>
<evidence type="ECO:0008006" key="5">
    <source>
        <dbReference type="Google" id="ProtNLM"/>
    </source>
</evidence>
<dbReference type="EMBL" id="BPQB01000002">
    <property type="protein sequence ID" value="GJE85207.1"/>
    <property type="molecule type" value="Genomic_DNA"/>
</dbReference>
<evidence type="ECO:0000313" key="3">
    <source>
        <dbReference type="EMBL" id="GJE85207.1"/>
    </source>
</evidence>
<evidence type="ECO:0000313" key="4">
    <source>
        <dbReference type="Proteomes" id="UP000703269"/>
    </source>
</evidence>
<feature type="region of interest" description="Disordered" evidence="1">
    <location>
        <begin position="45"/>
        <end position="78"/>
    </location>
</feature>
<name>A0A9P3FXW1_9APHY</name>
<dbReference type="Proteomes" id="UP000703269">
    <property type="component" value="Unassembled WGS sequence"/>
</dbReference>
<dbReference type="AlphaFoldDB" id="A0A9P3FXW1"/>
<keyword evidence="4" id="KW-1185">Reference proteome</keyword>
<reference evidence="3 4" key="1">
    <citation type="submission" date="2021-08" db="EMBL/GenBank/DDBJ databases">
        <title>Draft Genome Sequence of Phanerochaete sordida strain YK-624.</title>
        <authorList>
            <person name="Mori T."/>
            <person name="Dohra H."/>
            <person name="Suzuki T."/>
            <person name="Kawagishi H."/>
            <person name="Hirai H."/>
        </authorList>
    </citation>
    <scope>NUCLEOTIDE SEQUENCE [LARGE SCALE GENOMIC DNA]</scope>
    <source>
        <strain evidence="3 4">YK-624</strain>
    </source>
</reference>
<feature type="signal peptide" evidence="2">
    <location>
        <begin position="1"/>
        <end position="25"/>
    </location>
</feature>
<keyword evidence="2" id="KW-0732">Signal</keyword>
<evidence type="ECO:0000256" key="1">
    <source>
        <dbReference type="SAM" id="MobiDB-lite"/>
    </source>
</evidence>
<sequence>MWCRPAPFAWQHVKWLIGCVRLFSARRAFLPPGTLGEKGEIDRRDDVVHQPPRLPRQRRGHSIASSMPETLREGANKPGGRVFCGEFACSAKHKHISSGARVRLACGLACLQDQMWSQQSGKRVKRT</sequence>
<gene>
    <name evidence="3" type="ORF">PsYK624_012850</name>
</gene>